<dbReference type="PANTHER" id="PTHR46825:SF12">
    <property type="entry name" value="PENICILLIN-BINDING PROTEIN 4"/>
    <property type="match status" value="1"/>
</dbReference>
<dbReference type="InterPro" id="IPR012338">
    <property type="entry name" value="Beta-lactam/transpept-like"/>
</dbReference>
<feature type="domain" description="Beta-lactamase-related" evidence="1">
    <location>
        <begin position="6"/>
        <end position="333"/>
    </location>
</feature>
<reference evidence="2 3" key="1">
    <citation type="submission" date="2019-11" db="EMBL/GenBank/DDBJ databases">
        <title>Bacillus idriensis genome.</title>
        <authorList>
            <person name="Konopka E.N."/>
            <person name="Newman J.D."/>
        </authorList>
    </citation>
    <scope>NUCLEOTIDE SEQUENCE [LARGE SCALE GENOMIC DNA]</scope>
    <source>
        <strain evidence="2 3">DSM 19097</strain>
    </source>
</reference>
<dbReference type="Gene3D" id="3.40.710.10">
    <property type="entry name" value="DD-peptidase/beta-lactamase superfamily"/>
    <property type="match status" value="1"/>
</dbReference>
<dbReference type="EMBL" id="WKKF01000008">
    <property type="protein sequence ID" value="MRX56111.1"/>
    <property type="molecule type" value="Genomic_DNA"/>
</dbReference>
<gene>
    <name evidence="2" type="ORF">GJU41_19315</name>
</gene>
<dbReference type="AlphaFoldDB" id="A0A6I2MHZ0"/>
<dbReference type="RefSeq" id="WP_070875124.1">
    <property type="nucleotide sequence ID" value="NZ_CAJGAA010000005.1"/>
</dbReference>
<evidence type="ECO:0000313" key="2">
    <source>
        <dbReference type="EMBL" id="MRX56111.1"/>
    </source>
</evidence>
<dbReference type="SUPFAM" id="SSF56601">
    <property type="entry name" value="beta-lactamase/transpeptidase-like"/>
    <property type="match status" value="1"/>
</dbReference>
<keyword evidence="3" id="KW-1185">Reference proteome</keyword>
<dbReference type="Proteomes" id="UP000441585">
    <property type="component" value="Unassembled WGS sequence"/>
</dbReference>
<dbReference type="GO" id="GO:0016787">
    <property type="term" value="F:hydrolase activity"/>
    <property type="evidence" value="ECO:0007669"/>
    <property type="project" value="UniProtKB-KW"/>
</dbReference>
<dbReference type="InterPro" id="IPR001466">
    <property type="entry name" value="Beta-lactam-related"/>
</dbReference>
<dbReference type="InterPro" id="IPR050491">
    <property type="entry name" value="AmpC-like"/>
</dbReference>
<dbReference type="PANTHER" id="PTHR46825">
    <property type="entry name" value="D-ALANYL-D-ALANINE-CARBOXYPEPTIDASE/ENDOPEPTIDASE AMPH"/>
    <property type="match status" value="1"/>
</dbReference>
<accession>A0A6I2MHZ0</accession>
<protein>
    <submittedName>
        <fullName evidence="2">Serine hydrolase</fullName>
    </submittedName>
</protein>
<proteinExistence type="predicted"/>
<evidence type="ECO:0000313" key="3">
    <source>
        <dbReference type="Proteomes" id="UP000441585"/>
    </source>
</evidence>
<sequence>MSLNLQNIHSKMDQHHIPGLALAIFKEGKIAFSKGYGVGEAGTSNMVTSSTLFHACSISKMTTAIGILRLVQDGMLDLEEDVNNYLTSWHIPENQFTKQKKVTLRNLLSHQGGFIDPIGSFDMYQEQDPLPTMLDIFKGITRYHPQPLQVSYVPESEFSYSDAGYCVIEQVVEDVTGESFHAVMHQLVMSPLGLKDTYYWNYYDQIKTLHVNAAAGHSRNGNTVEGKRAYYPYPAGSGLWSTPSDLAKLALAVTDSWIGEKNSILEQDLACLMLTGFGSEKAAGLGVFLLKDERGPYFVSKGWGVGFQCMLIAYPRMQSGIAVMINADPGKPQNDSLVGQIIDELVFGNLNIQNHHIK</sequence>
<keyword evidence="2" id="KW-0378">Hydrolase</keyword>
<dbReference type="Pfam" id="PF00144">
    <property type="entry name" value="Beta-lactamase"/>
    <property type="match status" value="1"/>
</dbReference>
<organism evidence="2 3">
    <name type="scientific">Metabacillus idriensis</name>
    <dbReference type="NCBI Taxonomy" id="324768"/>
    <lineage>
        <taxon>Bacteria</taxon>
        <taxon>Bacillati</taxon>
        <taxon>Bacillota</taxon>
        <taxon>Bacilli</taxon>
        <taxon>Bacillales</taxon>
        <taxon>Bacillaceae</taxon>
        <taxon>Metabacillus</taxon>
    </lineage>
</organism>
<name>A0A6I2MHZ0_9BACI</name>
<comment type="caution">
    <text evidence="2">The sequence shown here is derived from an EMBL/GenBank/DDBJ whole genome shotgun (WGS) entry which is preliminary data.</text>
</comment>
<evidence type="ECO:0000259" key="1">
    <source>
        <dbReference type="Pfam" id="PF00144"/>
    </source>
</evidence>